<evidence type="ECO:0000256" key="1">
    <source>
        <dbReference type="SAM" id="Phobius"/>
    </source>
</evidence>
<feature type="domain" description="Signal transduction histidine kinase internal region" evidence="2">
    <location>
        <begin position="169"/>
        <end position="247"/>
    </location>
</feature>
<feature type="transmembrane region" description="Helical" evidence="1">
    <location>
        <begin position="128"/>
        <end position="149"/>
    </location>
</feature>
<comment type="caution">
    <text evidence="3">The sequence shown here is derived from an EMBL/GenBank/DDBJ whole genome shotgun (WGS) entry which is preliminary data.</text>
</comment>
<sequence>MNWIGKIEENLDTSNWNKHIVFWLFIVLSFITRDRILDEHSLISSLVRQLCLLLPQLVVSYTLAYYLVPKYIVSKSKWPYVLYSVVLFYLASVFARVLIIYISEPLLRKGPFVKEPILEIILDWKKLLIEYVPPVLLVVMAFLFLKLFVHYTKTKQKELTLKKEKVESELRILKSQLNPHFLFNTLNNIYALAVDNSPKTAFSIERLSEILDYILYRCSEKYVSLYEEIRMLESYIELEKLRYDDRLQLTFKKDIERDIEIAPLLLLSFVENAFKHGAGEDSGAPRIDIKIAYQNELFLFEISNTIQTITIDKSRKKIGLENITKQLDLLYPDQYTLAIDNTEENLFVVCLKISTQDEN</sequence>
<feature type="transmembrane region" description="Helical" evidence="1">
    <location>
        <begin position="20"/>
        <end position="37"/>
    </location>
</feature>
<evidence type="ECO:0000313" key="3">
    <source>
        <dbReference type="EMBL" id="MEB3347536.1"/>
    </source>
</evidence>
<feature type="transmembrane region" description="Helical" evidence="1">
    <location>
        <begin position="80"/>
        <end position="107"/>
    </location>
</feature>
<proteinExistence type="predicted"/>
<dbReference type="RefSeq" id="WP_324181561.1">
    <property type="nucleotide sequence ID" value="NZ_BAABAW010000014.1"/>
</dbReference>
<dbReference type="EMBL" id="JAYKLX010000009">
    <property type="protein sequence ID" value="MEB3347536.1"/>
    <property type="molecule type" value="Genomic_DNA"/>
</dbReference>
<evidence type="ECO:0000259" key="2">
    <source>
        <dbReference type="Pfam" id="PF06580"/>
    </source>
</evidence>
<protein>
    <submittedName>
        <fullName evidence="3">Sensor histidine kinase</fullName>
    </submittedName>
</protein>
<dbReference type="PANTHER" id="PTHR34220:SF7">
    <property type="entry name" value="SENSOR HISTIDINE KINASE YPDA"/>
    <property type="match status" value="1"/>
</dbReference>
<evidence type="ECO:0000313" key="4">
    <source>
        <dbReference type="Proteomes" id="UP001327027"/>
    </source>
</evidence>
<name>A0ABU6A0D3_9FLAO</name>
<dbReference type="InterPro" id="IPR050640">
    <property type="entry name" value="Bact_2-comp_sensor_kinase"/>
</dbReference>
<keyword evidence="1" id="KW-1133">Transmembrane helix</keyword>
<keyword evidence="1" id="KW-0472">Membrane</keyword>
<dbReference type="InterPro" id="IPR036890">
    <property type="entry name" value="HATPase_C_sf"/>
</dbReference>
<dbReference type="Gene3D" id="3.30.565.10">
    <property type="entry name" value="Histidine kinase-like ATPase, C-terminal domain"/>
    <property type="match status" value="1"/>
</dbReference>
<gene>
    <name evidence="3" type="ORF">U6A24_18820</name>
</gene>
<keyword evidence="1" id="KW-0812">Transmembrane</keyword>
<organism evidence="3 4">
    <name type="scientific">Aquimarina gracilis</name>
    <dbReference type="NCBI Taxonomy" id="874422"/>
    <lineage>
        <taxon>Bacteria</taxon>
        <taxon>Pseudomonadati</taxon>
        <taxon>Bacteroidota</taxon>
        <taxon>Flavobacteriia</taxon>
        <taxon>Flavobacteriales</taxon>
        <taxon>Flavobacteriaceae</taxon>
        <taxon>Aquimarina</taxon>
    </lineage>
</organism>
<feature type="transmembrane region" description="Helical" evidence="1">
    <location>
        <begin position="49"/>
        <end position="68"/>
    </location>
</feature>
<dbReference type="GO" id="GO:0016301">
    <property type="term" value="F:kinase activity"/>
    <property type="evidence" value="ECO:0007669"/>
    <property type="project" value="UniProtKB-KW"/>
</dbReference>
<keyword evidence="3" id="KW-0418">Kinase</keyword>
<dbReference type="PANTHER" id="PTHR34220">
    <property type="entry name" value="SENSOR HISTIDINE KINASE YPDA"/>
    <property type="match status" value="1"/>
</dbReference>
<dbReference type="Pfam" id="PF06580">
    <property type="entry name" value="His_kinase"/>
    <property type="match status" value="1"/>
</dbReference>
<keyword evidence="4" id="KW-1185">Reference proteome</keyword>
<keyword evidence="3" id="KW-0808">Transferase</keyword>
<dbReference type="Proteomes" id="UP001327027">
    <property type="component" value="Unassembled WGS sequence"/>
</dbReference>
<dbReference type="InterPro" id="IPR010559">
    <property type="entry name" value="Sig_transdc_His_kin_internal"/>
</dbReference>
<reference evidence="3 4" key="1">
    <citation type="journal article" date="2013" name="Int. J. Syst. Evol. Microbiol.">
        <title>Aquimarina gracilis sp. nov., isolated from the gut microflora of a mussel, Mytilus coruscus, and emended description of Aquimarina spongiae.</title>
        <authorList>
            <person name="Park S.C."/>
            <person name="Choe H.N."/>
            <person name="Baik K.S."/>
            <person name="Seong C.N."/>
        </authorList>
    </citation>
    <scope>NUCLEOTIDE SEQUENCE [LARGE SCALE GENOMIC DNA]</scope>
    <source>
        <strain evidence="3 4">PSC32</strain>
    </source>
</reference>
<accession>A0ABU6A0D3</accession>